<sequence>MAFTQDRDVQKFYARLLSTGDLSDISISYEDDDPIEENLSEIRLNELLLNPYSVTFGYDIDVQFIHKILEFIYLGDYNFGKSGFLPQVKDASDADVNAKFMRWSNSDCHSEADLWMHAMFYFFAENLWVSNLQERILQKLESACAIYWDTESFLKTAADTLTEVCLNDEVTDIIIKTIAAHFELIHKDKIRTILRDIPRYAFLVLEQMEKEMRKVKEDAEMSTAES</sequence>
<proteinExistence type="predicted"/>
<dbReference type="Proteomes" id="UP000799778">
    <property type="component" value="Unassembled WGS sequence"/>
</dbReference>
<evidence type="ECO:0000313" key="1">
    <source>
        <dbReference type="EMBL" id="KAF2014527.1"/>
    </source>
</evidence>
<dbReference type="GeneID" id="54283377"/>
<gene>
    <name evidence="1" type="ORF">BU24DRAFT_410264</name>
</gene>
<evidence type="ECO:0008006" key="3">
    <source>
        <dbReference type="Google" id="ProtNLM"/>
    </source>
</evidence>
<evidence type="ECO:0000313" key="2">
    <source>
        <dbReference type="Proteomes" id="UP000799778"/>
    </source>
</evidence>
<name>A0A6A5XNV3_9PLEO</name>
<dbReference type="RefSeq" id="XP_033382866.1">
    <property type="nucleotide sequence ID" value="XM_033525980.1"/>
</dbReference>
<accession>A0A6A5XNV3</accession>
<dbReference type="OrthoDB" id="6359816at2759"/>
<keyword evidence="2" id="KW-1185">Reference proteome</keyword>
<dbReference type="EMBL" id="ML978070">
    <property type="protein sequence ID" value="KAF2014527.1"/>
    <property type="molecule type" value="Genomic_DNA"/>
</dbReference>
<reference evidence="1" key="1">
    <citation type="journal article" date="2020" name="Stud. Mycol.">
        <title>101 Dothideomycetes genomes: a test case for predicting lifestyles and emergence of pathogens.</title>
        <authorList>
            <person name="Haridas S."/>
            <person name="Albert R."/>
            <person name="Binder M."/>
            <person name="Bloem J."/>
            <person name="Labutti K."/>
            <person name="Salamov A."/>
            <person name="Andreopoulos B."/>
            <person name="Baker S."/>
            <person name="Barry K."/>
            <person name="Bills G."/>
            <person name="Bluhm B."/>
            <person name="Cannon C."/>
            <person name="Castanera R."/>
            <person name="Culley D."/>
            <person name="Daum C."/>
            <person name="Ezra D."/>
            <person name="Gonzalez J."/>
            <person name="Henrissat B."/>
            <person name="Kuo A."/>
            <person name="Liang C."/>
            <person name="Lipzen A."/>
            <person name="Lutzoni F."/>
            <person name="Magnuson J."/>
            <person name="Mondo S."/>
            <person name="Nolan M."/>
            <person name="Ohm R."/>
            <person name="Pangilinan J."/>
            <person name="Park H.-J."/>
            <person name="Ramirez L."/>
            <person name="Alfaro M."/>
            <person name="Sun H."/>
            <person name="Tritt A."/>
            <person name="Yoshinaga Y."/>
            <person name="Zwiers L.-H."/>
            <person name="Turgeon B."/>
            <person name="Goodwin S."/>
            <person name="Spatafora J."/>
            <person name="Crous P."/>
            <person name="Grigoriev I."/>
        </authorList>
    </citation>
    <scope>NUCLEOTIDE SEQUENCE</scope>
    <source>
        <strain evidence="1">CBS 175.79</strain>
    </source>
</reference>
<organism evidence="1 2">
    <name type="scientific">Aaosphaeria arxii CBS 175.79</name>
    <dbReference type="NCBI Taxonomy" id="1450172"/>
    <lineage>
        <taxon>Eukaryota</taxon>
        <taxon>Fungi</taxon>
        <taxon>Dikarya</taxon>
        <taxon>Ascomycota</taxon>
        <taxon>Pezizomycotina</taxon>
        <taxon>Dothideomycetes</taxon>
        <taxon>Pleosporomycetidae</taxon>
        <taxon>Pleosporales</taxon>
        <taxon>Pleosporales incertae sedis</taxon>
        <taxon>Aaosphaeria</taxon>
    </lineage>
</organism>
<protein>
    <recommendedName>
        <fullName evidence="3">BTB domain-containing protein</fullName>
    </recommendedName>
</protein>
<dbReference type="AlphaFoldDB" id="A0A6A5XNV3"/>